<dbReference type="Pfam" id="PF00144">
    <property type="entry name" value="Beta-lactamase"/>
    <property type="match status" value="1"/>
</dbReference>
<dbReference type="Gene3D" id="3.40.710.10">
    <property type="entry name" value="DD-peptidase/beta-lactamase superfamily"/>
    <property type="match status" value="1"/>
</dbReference>
<feature type="domain" description="Beta-lactamase-related" evidence="1">
    <location>
        <begin position="17"/>
        <end position="278"/>
    </location>
</feature>
<dbReference type="InterPro" id="IPR012338">
    <property type="entry name" value="Beta-lactam/transpept-like"/>
</dbReference>
<dbReference type="Proteomes" id="UP001220962">
    <property type="component" value="Chromosome"/>
</dbReference>
<dbReference type="SUPFAM" id="SSF56601">
    <property type="entry name" value="beta-lactamase/transpeptidase-like"/>
    <property type="match status" value="1"/>
</dbReference>
<organism evidence="2 3">
    <name type="scientific">Paenibacillus urinalis</name>
    <dbReference type="NCBI Taxonomy" id="521520"/>
    <lineage>
        <taxon>Bacteria</taxon>
        <taxon>Bacillati</taxon>
        <taxon>Bacillota</taxon>
        <taxon>Bacilli</taxon>
        <taxon>Bacillales</taxon>
        <taxon>Paenibacillaceae</taxon>
        <taxon>Paenibacillus</taxon>
    </lineage>
</organism>
<dbReference type="GO" id="GO:0016787">
    <property type="term" value="F:hydrolase activity"/>
    <property type="evidence" value="ECO:0007669"/>
    <property type="project" value="UniProtKB-KW"/>
</dbReference>
<gene>
    <name evidence="2" type="ORF">PUW23_15070</name>
</gene>
<evidence type="ECO:0000259" key="1">
    <source>
        <dbReference type="Pfam" id="PF00144"/>
    </source>
</evidence>
<dbReference type="EMBL" id="CP118101">
    <property type="protein sequence ID" value="WDH80860.1"/>
    <property type="molecule type" value="Genomic_DNA"/>
</dbReference>
<sequence>MSSLDTLERALRKDKIVSCVVYKGESVIFEYYKNRKAKEKPFKINSVTKSITSALFGIAIEQGYIENEDVAIGHYFEDMDSTKKNITIRHLLTMSSGLKWPGNEAMIPSKNWVRFVLEQPVESEPGRYMKYSCGNSHLLSAILQKATQMNTVDFAKKNLFGPLGIEDFKWYQDAHGIAIGGFSMAMKTEDMLKFGLLYLHDGKWNSKQLVPAEWIDKSTRSLAVEETSYGYHWWILRDKNTLSEEDKTFYAMGMGGQYIFVNKQRQLAAVFTSNLTDDVSSPIHYYKNYILDNKIMV</sequence>
<proteinExistence type="predicted"/>
<dbReference type="RefSeq" id="WP_047910421.1">
    <property type="nucleotide sequence ID" value="NZ_CP118101.1"/>
</dbReference>
<dbReference type="AlphaFoldDB" id="A0AAX3MTB3"/>
<evidence type="ECO:0000313" key="2">
    <source>
        <dbReference type="EMBL" id="WDH80860.1"/>
    </source>
</evidence>
<accession>A0AAX3MTB3</accession>
<reference evidence="2" key="1">
    <citation type="submission" date="2023-02" db="EMBL/GenBank/DDBJ databases">
        <title>Pathogen: clinical or host-associated sample.</title>
        <authorList>
            <person name="Hergert J."/>
            <person name="Casey R."/>
            <person name="Wagner J."/>
            <person name="Young E.L."/>
            <person name="Oakeson K.F."/>
        </authorList>
    </citation>
    <scope>NUCLEOTIDE SEQUENCE</scope>
    <source>
        <strain evidence="2">2022CK-00830</strain>
    </source>
</reference>
<dbReference type="InterPro" id="IPR050789">
    <property type="entry name" value="Diverse_Enzym_Activities"/>
</dbReference>
<protein>
    <submittedName>
        <fullName evidence="2">Serine hydrolase</fullName>
    </submittedName>
</protein>
<name>A0AAX3MTB3_9BACL</name>
<dbReference type="PANTHER" id="PTHR43283:SF7">
    <property type="entry name" value="BETA-LACTAMASE-RELATED DOMAIN-CONTAINING PROTEIN"/>
    <property type="match status" value="1"/>
</dbReference>
<evidence type="ECO:0000313" key="3">
    <source>
        <dbReference type="Proteomes" id="UP001220962"/>
    </source>
</evidence>
<dbReference type="PANTHER" id="PTHR43283">
    <property type="entry name" value="BETA-LACTAMASE-RELATED"/>
    <property type="match status" value="1"/>
</dbReference>
<dbReference type="InterPro" id="IPR001466">
    <property type="entry name" value="Beta-lactam-related"/>
</dbReference>
<keyword evidence="2" id="KW-0378">Hydrolase</keyword>